<dbReference type="SUPFAM" id="SSF53474">
    <property type="entry name" value="alpha/beta-Hydrolases"/>
    <property type="match status" value="1"/>
</dbReference>
<protein>
    <submittedName>
        <fullName evidence="6">SFRICE_020050</fullName>
    </submittedName>
</protein>
<evidence type="ECO:0000259" key="5">
    <source>
        <dbReference type="Pfam" id="PF00151"/>
    </source>
</evidence>
<evidence type="ECO:0000256" key="4">
    <source>
        <dbReference type="RuleBase" id="RU004262"/>
    </source>
</evidence>
<comment type="subcellular location">
    <subcellularLocation>
        <location evidence="1">Secreted</location>
    </subcellularLocation>
</comment>
<gene>
    <name evidence="6" type="ORF">SFRICE_020050</name>
</gene>
<reference evidence="6" key="1">
    <citation type="submission" date="2016-07" db="EMBL/GenBank/DDBJ databases">
        <authorList>
            <person name="Bretaudeau A."/>
        </authorList>
    </citation>
    <scope>NUCLEOTIDE SEQUENCE</scope>
    <source>
        <strain evidence="6">Rice</strain>
        <tissue evidence="6">Whole body</tissue>
    </source>
</reference>
<evidence type="ECO:0000313" key="6">
    <source>
        <dbReference type="EMBL" id="SOQ58535.1"/>
    </source>
</evidence>
<proteinExistence type="inferred from homology"/>
<dbReference type="AlphaFoldDB" id="A0A2H1WZN2"/>
<dbReference type="EMBL" id="ODYU01012299">
    <property type="protein sequence ID" value="SOQ58535.1"/>
    <property type="molecule type" value="Genomic_DNA"/>
</dbReference>
<comment type="similarity">
    <text evidence="2 4">Belongs to the AB hydrolase superfamily. Lipase family.</text>
</comment>
<dbReference type="GO" id="GO:0016298">
    <property type="term" value="F:lipase activity"/>
    <property type="evidence" value="ECO:0007669"/>
    <property type="project" value="InterPro"/>
</dbReference>
<dbReference type="GO" id="GO:0005615">
    <property type="term" value="C:extracellular space"/>
    <property type="evidence" value="ECO:0007669"/>
    <property type="project" value="TreeGrafter"/>
</dbReference>
<dbReference type="InterPro" id="IPR013818">
    <property type="entry name" value="Lipase"/>
</dbReference>
<evidence type="ECO:0000256" key="2">
    <source>
        <dbReference type="ARBA" id="ARBA00010701"/>
    </source>
</evidence>
<evidence type="ECO:0000256" key="3">
    <source>
        <dbReference type="ARBA" id="ARBA00022525"/>
    </source>
</evidence>
<name>A0A2H1WZN2_SPOFR</name>
<accession>A0A2H1WZN2</accession>
<dbReference type="GO" id="GO:0017171">
    <property type="term" value="F:serine hydrolase activity"/>
    <property type="evidence" value="ECO:0007669"/>
    <property type="project" value="TreeGrafter"/>
</dbReference>
<sequence length="337" mass="37620">MVVNATACQLSSFFIGIAEICFMSAPIGQCGYCCPHDDTQDIQYKLFTRSNPTTFQIIPPNDVNALRRTSFDFSNPTVIYLMGFSESVSGVGTTTVRDAHLAARNYNFIAVDWSRLIVFPWYISAVRNTRYMGRKLADFIQFLDSVGVPASSIHVVGFSLGAEAAGFGGKNLRSRGLLLGRITGLDPAYPGYSLSNNDGHLAKGDAAFVDVLHTNPGVFGFLRPIGDVDFYANPGDWIQPGCWVDELIRNREFRWLQSCPCLASVFRVFEQPSRVSSYTVSRLDICYKTVQFPSGWIHGHRCCSANVRKNVFQNECAAALRKKWTIDNRYSTNKCYQ</sequence>
<feature type="domain" description="Lipase" evidence="5">
    <location>
        <begin position="39"/>
        <end position="247"/>
    </location>
</feature>
<dbReference type="Pfam" id="PF00151">
    <property type="entry name" value="Lipase"/>
    <property type="match status" value="1"/>
</dbReference>
<evidence type="ECO:0000256" key="1">
    <source>
        <dbReference type="ARBA" id="ARBA00004613"/>
    </source>
</evidence>
<dbReference type="PANTHER" id="PTHR11610">
    <property type="entry name" value="LIPASE"/>
    <property type="match status" value="1"/>
</dbReference>
<dbReference type="GO" id="GO:0016042">
    <property type="term" value="P:lipid catabolic process"/>
    <property type="evidence" value="ECO:0007669"/>
    <property type="project" value="TreeGrafter"/>
</dbReference>
<keyword evidence="3" id="KW-0964">Secreted</keyword>
<dbReference type="InterPro" id="IPR000734">
    <property type="entry name" value="TAG_lipase"/>
</dbReference>
<organism evidence="6">
    <name type="scientific">Spodoptera frugiperda</name>
    <name type="common">Fall armyworm</name>
    <dbReference type="NCBI Taxonomy" id="7108"/>
    <lineage>
        <taxon>Eukaryota</taxon>
        <taxon>Metazoa</taxon>
        <taxon>Ecdysozoa</taxon>
        <taxon>Arthropoda</taxon>
        <taxon>Hexapoda</taxon>
        <taxon>Insecta</taxon>
        <taxon>Pterygota</taxon>
        <taxon>Neoptera</taxon>
        <taxon>Endopterygota</taxon>
        <taxon>Lepidoptera</taxon>
        <taxon>Glossata</taxon>
        <taxon>Ditrysia</taxon>
        <taxon>Noctuoidea</taxon>
        <taxon>Noctuidae</taxon>
        <taxon>Amphipyrinae</taxon>
        <taxon>Spodoptera</taxon>
    </lineage>
</organism>
<dbReference type="PANTHER" id="PTHR11610:SF169">
    <property type="entry name" value="GH15759P-RELATED"/>
    <property type="match status" value="1"/>
</dbReference>
<dbReference type="Gene3D" id="3.40.50.1820">
    <property type="entry name" value="alpha/beta hydrolase"/>
    <property type="match status" value="1"/>
</dbReference>
<dbReference type="InterPro" id="IPR029058">
    <property type="entry name" value="AB_hydrolase_fold"/>
</dbReference>
<dbReference type="PRINTS" id="PR00821">
    <property type="entry name" value="TAGLIPASE"/>
</dbReference>